<organism evidence="2 3">
    <name type="scientific">Paenibacillus monticola</name>
    <dbReference type="NCBI Taxonomy" id="2666075"/>
    <lineage>
        <taxon>Bacteria</taxon>
        <taxon>Bacillati</taxon>
        <taxon>Bacillota</taxon>
        <taxon>Bacilli</taxon>
        <taxon>Bacillales</taxon>
        <taxon>Paenibacillaceae</taxon>
        <taxon>Paenibacillus</taxon>
    </lineage>
</organism>
<proteinExistence type="predicted"/>
<sequence>MSNTNEAVLVTGASGHLGREAVEWLLENYKGQIIAVTRNPVTLSDFSARGVVVRQADFDQPDTLDEAFIGAKRLLLISTDAVSVPGQRLQQHTNAVEAAIKAGVEHIVYTSQLNPEPGTESLLGGDHYSTEEKIKSSGLSFTILRNNLYADNLIPSLQQAAASGQYAAATGEGQTAYVTRKDCARAAAAALASSFTGTRTIDLTGAESLSGTDVAQIASEVIGKSIQFVPLTTDQLVGIFESIGLPNGAAKVFASLDTASAKGEYAVVTTIVQDLTGQAPASLKEFLTENLAAFTSAS</sequence>
<dbReference type="RefSeq" id="WP_154118260.1">
    <property type="nucleotide sequence ID" value="NZ_WJXB01000003.1"/>
</dbReference>
<dbReference type="Gene3D" id="3.40.50.720">
    <property type="entry name" value="NAD(P)-binding Rossmann-like Domain"/>
    <property type="match status" value="1"/>
</dbReference>
<accession>A0A7X2H480</accession>
<dbReference type="EMBL" id="WJXB01000003">
    <property type="protein sequence ID" value="MRN53210.1"/>
    <property type="molecule type" value="Genomic_DNA"/>
</dbReference>
<dbReference type="CDD" id="cd05269">
    <property type="entry name" value="TMR_SDR_a"/>
    <property type="match status" value="1"/>
</dbReference>
<dbReference type="Gene3D" id="3.90.25.10">
    <property type="entry name" value="UDP-galactose 4-epimerase, domain 1"/>
    <property type="match status" value="1"/>
</dbReference>
<evidence type="ECO:0000259" key="1">
    <source>
        <dbReference type="Pfam" id="PF05368"/>
    </source>
</evidence>
<dbReference type="SUPFAM" id="SSF51735">
    <property type="entry name" value="NAD(P)-binding Rossmann-fold domains"/>
    <property type="match status" value="1"/>
</dbReference>
<dbReference type="InterPro" id="IPR008030">
    <property type="entry name" value="NmrA-like"/>
</dbReference>
<dbReference type="AlphaFoldDB" id="A0A7X2H480"/>
<evidence type="ECO:0000313" key="3">
    <source>
        <dbReference type="Proteomes" id="UP000463051"/>
    </source>
</evidence>
<dbReference type="PANTHER" id="PTHR47129:SF1">
    <property type="entry name" value="NMRA-LIKE DOMAIN-CONTAINING PROTEIN"/>
    <property type="match status" value="1"/>
</dbReference>
<dbReference type="PANTHER" id="PTHR47129">
    <property type="entry name" value="QUINONE OXIDOREDUCTASE 2"/>
    <property type="match status" value="1"/>
</dbReference>
<feature type="domain" description="NmrA-like" evidence="1">
    <location>
        <begin position="5"/>
        <end position="260"/>
    </location>
</feature>
<keyword evidence="3" id="KW-1185">Reference proteome</keyword>
<gene>
    <name evidence="2" type="ORF">GJB61_09420</name>
</gene>
<protein>
    <submittedName>
        <fullName evidence="2">NAD(P)H-binding protein</fullName>
    </submittedName>
</protein>
<reference evidence="2 3" key="1">
    <citation type="submission" date="2019-11" db="EMBL/GenBank/DDBJ databases">
        <title>Paenibacillus monticola sp. nov., a novel PGPR strain isolated from mountain sample in China.</title>
        <authorList>
            <person name="Zhao Q."/>
            <person name="Li H.-P."/>
            <person name="Zhang J.-L."/>
        </authorList>
    </citation>
    <scope>NUCLEOTIDE SEQUENCE [LARGE SCALE GENOMIC DNA]</scope>
    <source>
        <strain evidence="2 3">LC-T2</strain>
    </source>
</reference>
<evidence type="ECO:0000313" key="2">
    <source>
        <dbReference type="EMBL" id="MRN53210.1"/>
    </source>
</evidence>
<dbReference type="InterPro" id="IPR052718">
    <property type="entry name" value="NmrA-type_oxidoreductase"/>
</dbReference>
<name>A0A7X2H480_9BACL</name>
<dbReference type="Proteomes" id="UP000463051">
    <property type="component" value="Unassembled WGS sequence"/>
</dbReference>
<dbReference type="Pfam" id="PF05368">
    <property type="entry name" value="NmrA"/>
    <property type="match status" value="1"/>
</dbReference>
<comment type="caution">
    <text evidence="2">The sequence shown here is derived from an EMBL/GenBank/DDBJ whole genome shotgun (WGS) entry which is preliminary data.</text>
</comment>
<dbReference type="InterPro" id="IPR036291">
    <property type="entry name" value="NAD(P)-bd_dom_sf"/>
</dbReference>